<keyword evidence="1" id="KW-0732">Signal</keyword>
<dbReference type="InterPro" id="IPR006771">
    <property type="entry name" value="CetA-like"/>
</dbReference>
<evidence type="ECO:0000313" key="2">
    <source>
        <dbReference type="EMBL" id="OOQ86648.1"/>
    </source>
</evidence>
<evidence type="ECO:0000256" key="1">
    <source>
        <dbReference type="SAM" id="SignalP"/>
    </source>
</evidence>
<dbReference type="Proteomes" id="UP000190744">
    <property type="component" value="Unassembled WGS sequence"/>
</dbReference>
<accession>A0A1S9RNP4</accession>
<dbReference type="PANTHER" id="PTHR36195">
    <property type="entry name" value="DOMAIN PROTEIN, PUTATIVE (AFU_ORTHOLOGUE AFUA_5G01990)-RELATED-RELATED"/>
    <property type="match status" value="1"/>
</dbReference>
<reference evidence="3" key="1">
    <citation type="submission" date="2015-09" db="EMBL/GenBank/DDBJ databases">
        <authorList>
            <person name="Fill T.P."/>
            <person name="Baretta J.F."/>
            <person name="de Almeida L.G."/>
            <person name="Rocha M."/>
            <person name="de Souza D.H."/>
            <person name="Malavazi I."/>
            <person name="Cerdeira L.T."/>
            <person name="Hong H."/>
            <person name="Samborskyy M."/>
            <person name="de Vasconcelos A.T."/>
            <person name="Leadlay P."/>
            <person name="Rodrigues-Filho E."/>
        </authorList>
    </citation>
    <scope>NUCLEOTIDE SEQUENCE [LARGE SCALE GENOMIC DNA]</scope>
    <source>
        <strain evidence="3">LaBioMMi 136</strain>
    </source>
</reference>
<evidence type="ECO:0000313" key="3">
    <source>
        <dbReference type="Proteomes" id="UP000190744"/>
    </source>
</evidence>
<dbReference type="EMBL" id="LJBN01000136">
    <property type="protein sequence ID" value="OOQ86648.1"/>
    <property type="molecule type" value="Genomic_DNA"/>
</dbReference>
<proteinExistence type="predicted"/>
<name>A0A1S9RNP4_PENBI</name>
<gene>
    <name evidence="2" type="ORF">PEBR_20636</name>
</gene>
<comment type="caution">
    <text evidence="2">The sequence shown here is derived from an EMBL/GenBank/DDBJ whole genome shotgun (WGS) entry which is preliminary data.</text>
</comment>
<organism evidence="2 3">
    <name type="scientific">Penicillium brasilianum</name>
    <dbReference type="NCBI Taxonomy" id="104259"/>
    <lineage>
        <taxon>Eukaryota</taxon>
        <taxon>Fungi</taxon>
        <taxon>Dikarya</taxon>
        <taxon>Ascomycota</taxon>
        <taxon>Pezizomycotina</taxon>
        <taxon>Eurotiomycetes</taxon>
        <taxon>Eurotiomycetidae</taxon>
        <taxon>Eurotiales</taxon>
        <taxon>Aspergillaceae</taxon>
        <taxon>Penicillium</taxon>
    </lineage>
</organism>
<feature type="signal peptide" evidence="1">
    <location>
        <begin position="1"/>
        <end position="15"/>
    </location>
</feature>
<feature type="chain" id="PRO_5012436409" evidence="1">
    <location>
        <begin position="16"/>
        <end position="186"/>
    </location>
</feature>
<protein>
    <submittedName>
        <fullName evidence="2">Putative BYS1 domain protein</fullName>
    </submittedName>
</protein>
<dbReference type="PANTHER" id="PTHR36195:SF4">
    <property type="entry name" value="DOMAIN PROTEIN, PUTATIVE (AFU_ORTHOLOGUE AFUA_5G01990)-RELATED"/>
    <property type="match status" value="1"/>
</dbReference>
<dbReference type="AlphaFoldDB" id="A0A1S9RNP4"/>
<sequence length="186" mass="19775">MIFFQLLCLAGLALSHPTVIENTFIVPYGSSGGFVRPAAASPSPSATPTPAPTNARIGSAVIINHCASPVYIWSVGTVTRSPATVLPGNRYGETFRHDHKSGGIAIKISTEQNGLYNSAPLTVFAYNINGQNVWYDLSDVFGDPFKGHPVALSPAEPAIQWPNGIQPSGSQVRVRDLSEDLVLTLC</sequence>
<dbReference type="Pfam" id="PF04681">
    <property type="entry name" value="Bys1"/>
    <property type="match status" value="1"/>
</dbReference>